<dbReference type="AlphaFoldDB" id="A0AAD4KVI5"/>
<gene>
    <name evidence="2" type="ORF">BGW36DRAFT_426906</name>
</gene>
<name>A0AAD4KVI5_9EURO</name>
<accession>A0AAD4KVI5</accession>
<dbReference type="Proteomes" id="UP001201262">
    <property type="component" value="Unassembled WGS sequence"/>
</dbReference>
<dbReference type="GeneID" id="70250618"/>
<proteinExistence type="predicted"/>
<keyword evidence="3" id="KW-1185">Reference proteome</keyword>
<keyword evidence="1" id="KW-1133">Transmembrane helix</keyword>
<organism evidence="2 3">
    <name type="scientific">Talaromyces proteolyticus</name>
    <dbReference type="NCBI Taxonomy" id="1131652"/>
    <lineage>
        <taxon>Eukaryota</taxon>
        <taxon>Fungi</taxon>
        <taxon>Dikarya</taxon>
        <taxon>Ascomycota</taxon>
        <taxon>Pezizomycotina</taxon>
        <taxon>Eurotiomycetes</taxon>
        <taxon>Eurotiomycetidae</taxon>
        <taxon>Eurotiales</taxon>
        <taxon>Trichocomaceae</taxon>
        <taxon>Talaromyces</taxon>
        <taxon>Talaromyces sect. Bacilispori</taxon>
    </lineage>
</organism>
<dbReference type="EMBL" id="JAJTJA010000005">
    <property type="protein sequence ID" value="KAH8699234.1"/>
    <property type="molecule type" value="Genomic_DNA"/>
</dbReference>
<feature type="transmembrane region" description="Helical" evidence="1">
    <location>
        <begin position="84"/>
        <end position="107"/>
    </location>
</feature>
<evidence type="ECO:0000256" key="1">
    <source>
        <dbReference type="SAM" id="Phobius"/>
    </source>
</evidence>
<dbReference type="Pfam" id="PF12505">
    <property type="entry name" value="DUF3712"/>
    <property type="match status" value="1"/>
</dbReference>
<evidence type="ECO:0000313" key="3">
    <source>
        <dbReference type="Proteomes" id="UP001201262"/>
    </source>
</evidence>
<dbReference type="PANTHER" id="PTHR35895:SF2">
    <property type="match status" value="1"/>
</dbReference>
<dbReference type="GO" id="GO:0000329">
    <property type="term" value="C:fungal-type vacuole membrane"/>
    <property type="evidence" value="ECO:0007669"/>
    <property type="project" value="InterPro"/>
</dbReference>
<protein>
    <submittedName>
        <fullName evidence="2">Uncharacterized protein</fullName>
    </submittedName>
</protein>
<comment type="caution">
    <text evidence="2">The sequence shown here is derived from an EMBL/GenBank/DDBJ whole genome shotgun (WGS) entry which is preliminary data.</text>
</comment>
<keyword evidence="1" id="KW-0812">Transmembrane</keyword>
<keyword evidence="1" id="KW-0472">Membrane</keyword>
<reference evidence="2" key="1">
    <citation type="submission" date="2021-12" db="EMBL/GenBank/DDBJ databases">
        <title>Convergent genome expansion in fungi linked to evolution of root-endophyte symbiosis.</title>
        <authorList>
            <consortium name="DOE Joint Genome Institute"/>
            <person name="Ke Y.-H."/>
            <person name="Bonito G."/>
            <person name="Liao H.-L."/>
            <person name="Looney B."/>
            <person name="Rojas-Flechas A."/>
            <person name="Nash J."/>
            <person name="Hameed K."/>
            <person name="Schadt C."/>
            <person name="Martin F."/>
            <person name="Crous P.W."/>
            <person name="Miettinen O."/>
            <person name="Magnuson J.K."/>
            <person name="Labbe J."/>
            <person name="Jacobson D."/>
            <person name="Doktycz M.J."/>
            <person name="Veneault-Fourrey C."/>
            <person name="Kuo A."/>
            <person name="Mondo S."/>
            <person name="Calhoun S."/>
            <person name="Riley R."/>
            <person name="Ohm R."/>
            <person name="LaButti K."/>
            <person name="Andreopoulos B."/>
            <person name="Pangilinan J."/>
            <person name="Nolan M."/>
            <person name="Tritt A."/>
            <person name="Clum A."/>
            <person name="Lipzen A."/>
            <person name="Daum C."/>
            <person name="Barry K."/>
            <person name="Grigoriev I.V."/>
            <person name="Vilgalys R."/>
        </authorList>
    </citation>
    <scope>NUCLEOTIDE SEQUENCE</scope>
    <source>
        <strain evidence="2">PMI_201</strain>
    </source>
</reference>
<dbReference type="InterPro" id="IPR022185">
    <property type="entry name" value="DUF3712"/>
</dbReference>
<dbReference type="RefSeq" id="XP_046073698.1">
    <property type="nucleotide sequence ID" value="XM_046220331.1"/>
</dbReference>
<sequence length="438" mass="47169">MARDVGSSNTVSKKWLQDNKYTIGFKQTSQYQAAVLKSKGSLHNTTGSLEEGKEIEHIEKVENIRASNTNSKWKIFKRHWRRFWCCYVVAGVVGLAIFLPLFFIYAFPAIAQLMVNNADLPIYSVMIMSPRPDNVIVSLQAGLTVPAGISVNLESITLSLFNRNVTPFQPYVAVNVPGQHLKGRSHVDISNQTVTILNKSQFVAFLREVVYSKCFTLSAKGSTTAHIGALKVPLTLNKDVQLNGLDALSGFSIQEAKLVRRESDGTNFRGVAVIPNYSIVSFALGNVTLNLKAADFVLGQGVIENVVLKPGNNTVDIKGSLSIATVLDNLISIAAAEKSAILKGNLELSASGNATIYEGVHITYYESVLNSLVMTADVPILEVLSDTISGLVGSNTTLSALLNGTNSTLSRLLNGTLESVGQSEVYGALTKLGTILGS</sequence>
<dbReference type="PANTHER" id="PTHR35895">
    <property type="entry name" value="CHROMOSOME 16, WHOLE GENOME SHOTGUN SEQUENCE"/>
    <property type="match status" value="1"/>
</dbReference>
<dbReference type="InterPro" id="IPR046368">
    <property type="entry name" value="Tag1"/>
</dbReference>
<evidence type="ECO:0000313" key="2">
    <source>
        <dbReference type="EMBL" id="KAH8699234.1"/>
    </source>
</evidence>